<keyword evidence="4" id="KW-0732">Signal</keyword>
<evidence type="ECO:0000313" key="6">
    <source>
        <dbReference type="EMBL" id="MFD2587542.1"/>
    </source>
</evidence>
<dbReference type="InterPro" id="IPR036388">
    <property type="entry name" value="WH-like_DNA-bd_sf"/>
</dbReference>
<keyword evidence="7" id="KW-1185">Reference proteome</keyword>
<keyword evidence="1" id="KW-0802">TPR repeat</keyword>
<dbReference type="SUPFAM" id="SSF48452">
    <property type="entry name" value="TPR-like"/>
    <property type="match status" value="3"/>
</dbReference>
<evidence type="ECO:0000256" key="2">
    <source>
        <dbReference type="SAM" id="Coils"/>
    </source>
</evidence>
<accession>A0ABW5MW43</accession>
<dbReference type="SMART" id="SM00028">
    <property type="entry name" value="TPR"/>
    <property type="match status" value="6"/>
</dbReference>
<dbReference type="Pfam" id="PF13424">
    <property type="entry name" value="TPR_12"/>
    <property type="match status" value="1"/>
</dbReference>
<keyword evidence="2" id="KW-0175">Coiled coil</keyword>
<evidence type="ECO:0000256" key="4">
    <source>
        <dbReference type="SAM" id="SignalP"/>
    </source>
</evidence>
<dbReference type="PANTHER" id="PTHR10098:SF108">
    <property type="entry name" value="TETRATRICOPEPTIDE REPEAT PROTEIN 28"/>
    <property type="match status" value="1"/>
</dbReference>
<dbReference type="Gene3D" id="1.25.40.10">
    <property type="entry name" value="Tetratricopeptide repeat domain"/>
    <property type="match status" value="3"/>
</dbReference>
<feature type="domain" description="HTH luxR-type" evidence="5">
    <location>
        <begin position="578"/>
        <end position="605"/>
    </location>
</feature>
<dbReference type="Gene3D" id="1.10.10.10">
    <property type="entry name" value="Winged helix-like DNA-binding domain superfamily/Winged helix DNA-binding domain"/>
    <property type="match status" value="1"/>
</dbReference>
<dbReference type="SUPFAM" id="SSF46894">
    <property type="entry name" value="C-terminal effector domain of the bipartite response regulators"/>
    <property type="match status" value="1"/>
</dbReference>
<feature type="coiled-coil region" evidence="2">
    <location>
        <begin position="466"/>
        <end position="514"/>
    </location>
</feature>
<dbReference type="PROSITE" id="PS50005">
    <property type="entry name" value="TPR"/>
    <property type="match status" value="1"/>
</dbReference>
<feature type="signal peptide" evidence="4">
    <location>
        <begin position="1"/>
        <end position="20"/>
    </location>
</feature>
<feature type="chain" id="PRO_5046755140" evidence="4">
    <location>
        <begin position="21"/>
        <end position="621"/>
    </location>
</feature>
<dbReference type="PANTHER" id="PTHR10098">
    <property type="entry name" value="RAPSYN-RELATED"/>
    <property type="match status" value="1"/>
</dbReference>
<comment type="caution">
    <text evidence="6">The sequence shown here is derived from an EMBL/GenBank/DDBJ whole genome shotgun (WGS) entry which is preliminary data.</text>
</comment>
<gene>
    <name evidence="6" type="ORF">ACFSQJ_11415</name>
</gene>
<proteinExistence type="predicted"/>
<evidence type="ECO:0000313" key="7">
    <source>
        <dbReference type="Proteomes" id="UP001597526"/>
    </source>
</evidence>
<keyword evidence="3" id="KW-0812">Transmembrane</keyword>
<keyword evidence="3" id="KW-0472">Membrane</keyword>
<organism evidence="6 7">
    <name type="scientific">Croceitalea marina</name>
    <dbReference type="NCBI Taxonomy" id="1775166"/>
    <lineage>
        <taxon>Bacteria</taxon>
        <taxon>Pseudomonadati</taxon>
        <taxon>Bacteroidota</taxon>
        <taxon>Flavobacteriia</taxon>
        <taxon>Flavobacteriales</taxon>
        <taxon>Flavobacteriaceae</taxon>
        <taxon>Croceitalea</taxon>
    </lineage>
</organism>
<dbReference type="Pfam" id="PF00196">
    <property type="entry name" value="GerE"/>
    <property type="match status" value="1"/>
</dbReference>
<dbReference type="InterPro" id="IPR011990">
    <property type="entry name" value="TPR-like_helical_dom_sf"/>
</dbReference>
<dbReference type="Pfam" id="PF13181">
    <property type="entry name" value="TPR_8"/>
    <property type="match status" value="1"/>
</dbReference>
<keyword evidence="3" id="KW-1133">Transmembrane helix</keyword>
<name>A0ABW5MW43_9FLAO</name>
<evidence type="ECO:0000259" key="5">
    <source>
        <dbReference type="PROSITE" id="PS00622"/>
    </source>
</evidence>
<dbReference type="PROSITE" id="PS00622">
    <property type="entry name" value="HTH_LUXR_1"/>
    <property type="match status" value="1"/>
</dbReference>
<feature type="transmembrane region" description="Helical" evidence="3">
    <location>
        <begin position="443"/>
        <end position="462"/>
    </location>
</feature>
<dbReference type="RefSeq" id="WP_377767079.1">
    <property type="nucleotide sequence ID" value="NZ_JBHULB010000014.1"/>
</dbReference>
<evidence type="ECO:0000256" key="1">
    <source>
        <dbReference type="PROSITE-ProRule" id="PRU00339"/>
    </source>
</evidence>
<dbReference type="InterPro" id="IPR016032">
    <property type="entry name" value="Sig_transdc_resp-reg_C-effctor"/>
</dbReference>
<dbReference type="InterPro" id="IPR000792">
    <property type="entry name" value="Tscrpt_reg_LuxR_C"/>
</dbReference>
<evidence type="ECO:0000256" key="3">
    <source>
        <dbReference type="SAM" id="Phobius"/>
    </source>
</evidence>
<feature type="repeat" description="TPR" evidence="1">
    <location>
        <begin position="202"/>
        <end position="235"/>
    </location>
</feature>
<dbReference type="EMBL" id="JBHULB010000014">
    <property type="protein sequence ID" value="MFD2587542.1"/>
    <property type="molecule type" value="Genomic_DNA"/>
</dbReference>
<dbReference type="InterPro" id="IPR019734">
    <property type="entry name" value="TPR_rpt"/>
</dbReference>
<sequence length="621" mass="71510">MKTVENALILFLMCSFSLTAQNKMSIDSLLSHFKEQPIDTLKVHTAQNIINYYMYRNPTKAKMFALKELELSNQLDYDLGVSMANYQLGIIYNNLDKIDSAKFYYNSSLKIAKRIDDGKQISKAYRGLAILEFAQGNLKNADSINNKDLEHVIKLKDSVGIALSYDFKGNINQNMGFYEIGLKYALKSLDLFEKIGDSIRIADCYNHLATLEYNLKNYEKALEYNKKSLSIYEDYEDTYYQAQALNDIGIMLKLLKRETEALEYFKKSIKKSQEAKVKSLEVAALTNIGSTYIQLEQPIQGVEFLKNSIEIGETINSLRRVAIAKNKLAEAYILLKRPQEANAILHEVIEYARKFEYLSILKFALKLSSKANEEVGETSLALNQHKQFKRINDSLIDSEKIKKIEELRIIFDTEKKEAEIALQQEEIKTLNEKAKVDKLRKGLYAGGMASALALSGLLVFGLRQRIKKNRIEKEKISKELEHKQKELTSQTLHLVQKSQFIAEIKENLENLKNSPEKFKIEFKRIVMLLKKQNAADKDWEVFKSYFSEVHQDFEEKLKSLSNKITDKELRLASYVKMGLNNSEIANILNVLPASIHTSKYRLKQKLNIDKDLDFDSFIKSL</sequence>
<reference evidence="7" key="1">
    <citation type="journal article" date="2019" name="Int. J. Syst. Evol. Microbiol.">
        <title>The Global Catalogue of Microorganisms (GCM) 10K type strain sequencing project: providing services to taxonomists for standard genome sequencing and annotation.</title>
        <authorList>
            <consortium name="The Broad Institute Genomics Platform"/>
            <consortium name="The Broad Institute Genome Sequencing Center for Infectious Disease"/>
            <person name="Wu L."/>
            <person name="Ma J."/>
        </authorList>
    </citation>
    <scope>NUCLEOTIDE SEQUENCE [LARGE SCALE GENOMIC DNA]</scope>
    <source>
        <strain evidence="7">KCTC 52368</strain>
    </source>
</reference>
<dbReference type="Proteomes" id="UP001597526">
    <property type="component" value="Unassembled WGS sequence"/>
</dbReference>
<protein>
    <submittedName>
        <fullName evidence="6">Tetratricopeptide repeat protein</fullName>
    </submittedName>
</protein>